<sequence length="215" mass="23360">MGDGRHRQRFHGQIAGLGSASGTRVVVGRWATSPFGSFADVMLERADGHRVLYAPSREVGDFIADTYVFDEIRTLPVVVEVVDGRWSVHADDLHLQFTTGRRLPLGWALHVVPRPLAQSTTWAGLVDPVARRVLRGVSTRGQARSGRREWYGATDLHAVTSLRGRLGGVPLGALTRVDPPTRFGFSSTPPRPSVTTVVTTVEVLQALRRPGGAVP</sequence>
<proteinExistence type="predicted"/>
<evidence type="ECO:0000313" key="1">
    <source>
        <dbReference type="EMBL" id="SES35177.1"/>
    </source>
</evidence>
<dbReference type="STRING" id="587636.SAMN05216199_3042"/>
<keyword evidence="2" id="KW-1185">Reference proteome</keyword>
<dbReference type="AlphaFoldDB" id="A0A1H9WNA8"/>
<evidence type="ECO:0000313" key="2">
    <source>
        <dbReference type="Proteomes" id="UP000199019"/>
    </source>
</evidence>
<dbReference type="RefSeq" id="WP_091759758.1">
    <property type="nucleotide sequence ID" value="NZ_FOHB01000005.1"/>
</dbReference>
<dbReference type="Proteomes" id="UP000199019">
    <property type="component" value="Unassembled WGS sequence"/>
</dbReference>
<reference evidence="2" key="1">
    <citation type="submission" date="2016-10" db="EMBL/GenBank/DDBJ databases">
        <authorList>
            <person name="Varghese N."/>
            <person name="Submissions S."/>
        </authorList>
    </citation>
    <scope>NUCLEOTIDE SEQUENCE [LARGE SCALE GENOMIC DNA]</scope>
    <source>
        <strain evidence="2">CGMCC 1.6963</strain>
    </source>
</reference>
<organism evidence="1 2">
    <name type="scientific">Pedococcus cremeus</name>
    <dbReference type="NCBI Taxonomy" id="587636"/>
    <lineage>
        <taxon>Bacteria</taxon>
        <taxon>Bacillati</taxon>
        <taxon>Actinomycetota</taxon>
        <taxon>Actinomycetes</taxon>
        <taxon>Micrococcales</taxon>
        <taxon>Intrasporangiaceae</taxon>
        <taxon>Pedococcus</taxon>
    </lineage>
</organism>
<accession>A0A1H9WNA8</accession>
<dbReference type="OrthoDB" id="3571220at2"/>
<name>A0A1H9WNA8_9MICO</name>
<dbReference type="EMBL" id="FOHB01000005">
    <property type="protein sequence ID" value="SES35177.1"/>
    <property type="molecule type" value="Genomic_DNA"/>
</dbReference>
<gene>
    <name evidence="1" type="ORF">SAMN05216199_3042</name>
</gene>
<protein>
    <submittedName>
        <fullName evidence="1">Uncharacterized protein</fullName>
    </submittedName>
</protein>